<gene>
    <name evidence="2" type="ORF">D7S86_07005</name>
</gene>
<name>A0A494Y6H2_9BURK</name>
<keyword evidence="3" id="KW-1185">Reference proteome</keyword>
<accession>A0A494Y6H2</accession>
<dbReference type="EMBL" id="RBZU01000002">
    <property type="protein sequence ID" value="RKP57682.1"/>
    <property type="molecule type" value="Genomic_DNA"/>
</dbReference>
<dbReference type="Proteomes" id="UP000270342">
    <property type="component" value="Unassembled WGS sequence"/>
</dbReference>
<reference evidence="2 3" key="1">
    <citation type="submission" date="2018-10" db="EMBL/GenBank/DDBJ databases">
        <title>Robbsia sp. DHC34, isolated from soil.</title>
        <authorList>
            <person name="Gao Z.-H."/>
            <person name="Qiu L.-H."/>
        </authorList>
    </citation>
    <scope>NUCLEOTIDE SEQUENCE [LARGE SCALE GENOMIC DNA]</scope>
    <source>
        <strain evidence="2 3">DHC34</strain>
    </source>
</reference>
<evidence type="ECO:0000313" key="3">
    <source>
        <dbReference type="Proteomes" id="UP000270342"/>
    </source>
</evidence>
<evidence type="ECO:0000313" key="2">
    <source>
        <dbReference type="EMBL" id="RKP57682.1"/>
    </source>
</evidence>
<dbReference type="AlphaFoldDB" id="A0A494Y6H2"/>
<protein>
    <submittedName>
        <fullName evidence="2">Uncharacterized protein</fullName>
    </submittedName>
</protein>
<feature type="region of interest" description="Disordered" evidence="1">
    <location>
        <begin position="49"/>
        <end position="69"/>
    </location>
</feature>
<proteinExistence type="predicted"/>
<evidence type="ECO:0000256" key="1">
    <source>
        <dbReference type="SAM" id="MobiDB-lite"/>
    </source>
</evidence>
<organism evidence="2 3">
    <name type="scientific">Pararobbsia silviterrae</name>
    <dbReference type="NCBI Taxonomy" id="1792498"/>
    <lineage>
        <taxon>Bacteria</taxon>
        <taxon>Pseudomonadati</taxon>
        <taxon>Pseudomonadota</taxon>
        <taxon>Betaproteobacteria</taxon>
        <taxon>Burkholderiales</taxon>
        <taxon>Burkholderiaceae</taxon>
        <taxon>Pararobbsia</taxon>
    </lineage>
</organism>
<comment type="caution">
    <text evidence="2">The sequence shown here is derived from an EMBL/GenBank/DDBJ whole genome shotgun (WGS) entry which is preliminary data.</text>
</comment>
<feature type="compositionally biased region" description="Polar residues" evidence="1">
    <location>
        <begin position="50"/>
        <end position="69"/>
    </location>
</feature>
<sequence length="69" mass="7403">MADAPSRLHSSATMISALPQALCSNNCTLRHMPANSTSVAPQIRMRCISGNRSTNTEGTDAMPKQNTTR</sequence>